<protein>
    <recommendedName>
        <fullName evidence="7">Thiol:disulfide interchange protein</fullName>
    </recommendedName>
</protein>
<sequence length="276" mass="29224">MKLLHKIAVGTGIAALAGGVGAYAQAPASDTEVLGLLKARLPKTQVGKIDCARIGSLCEVQAGSQLFYTDRSARYLIIGRVYDMETRQDLTAARLLEINPDMLLGGAAAAGKAESANAAPETTDPVQAGRGLKRAVAQKVSLAGLPKSGAIEWGSGGPTVTVFSDFRCGYCKALHEQFRTMNVRVIERPISVLGTRMISNAVVCAPDRRKALADAYEGRDLAASRKCDTTGLDANEKFAREHGFDGTPVVVRSDGAVLQGFRPKAFLETWLKGASS</sequence>
<dbReference type="Gene3D" id="3.10.450.70">
    <property type="entry name" value="Disulphide bond isomerase, DsbC/G, N-terminal"/>
    <property type="match status" value="1"/>
</dbReference>
<evidence type="ECO:0000256" key="1">
    <source>
        <dbReference type="ARBA" id="ARBA00004418"/>
    </source>
</evidence>
<dbReference type="AlphaFoldDB" id="A0A7W7KE19"/>
<comment type="function">
    <text evidence="7">Required for disulfide bond formation in some periplasmic proteins. Acts by transferring its disulfide bond to other proteins and is reduced in the process.</text>
</comment>
<comment type="subcellular location">
    <subcellularLocation>
        <location evidence="1 7">Periplasm</location>
    </subcellularLocation>
</comment>
<dbReference type="PANTHER" id="PTHR35272">
    <property type="entry name" value="THIOL:DISULFIDE INTERCHANGE PROTEIN DSBC-RELATED"/>
    <property type="match status" value="1"/>
</dbReference>
<keyword evidence="3 7" id="KW-0732">Signal</keyword>
<gene>
    <name evidence="10" type="ORF">HNO88_003873</name>
</gene>
<dbReference type="InterPro" id="IPR009094">
    <property type="entry name" value="DiS-bond_isomerase_DsbC/G_N_sf"/>
</dbReference>
<dbReference type="SUPFAM" id="SSF54423">
    <property type="entry name" value="DsbC/DsbG N-terminal domain-like"/>
    <property type="match status" value="1"/>
</dbReference>
<keyword evidence="10" id="KW-0413">Isomerase</keyword>
<dbReference type="InterPro" id="IPR036249">
    <property type="entry name" value="Thioredoxin-like_sf"/>
</dbReference>
<keyword evidence="4 7" id="KW-0574">Periplasm</keyword>
<dbReference type="InterPro" id="IPR033954">
    <property type="entry name" value="DiS-bond_Isoase_DsbC/G"/>
</dbReference>
<evidence type="ECO:0000256" key="3">
    <source>
        <dbReference type="ARBA" id="ARBA00022729"/>
    </source>
</evidence>
<dbReference type="EMBL" id="JACHLR010000024">
    <property type="protein sequence ID" value="MBB4860529.1"/>
    <property type="molecule type" value="Genomic_DNA"/>
</dbReference>
<dbReference type="GO" id="GO:0042597">
    <property type="term" value="C:periplasmic space"/>
    <property type="evidence" value="ECO:0007669"/>
    <property type="project" value="UniProtKB-SubCell"/>
</dbReference>
<reference evidence="10 11" key="1">
    <citation type="submission" date="2020-08" db="EMBL/GenBank/DDBJ databases">
        <title>Functional genomics of gut bacteria from endangered species of beetles.</title>
        <authorList>
            <person name="Carlos-Shanley C."/>
        </authorList>
    </citation>
    <scope>NUCLEOTIDE SEQUENCE [LARGE SCALE GENOMIC DNA]</scope>
    <source>
        <strain evidence="10 11">S00245</strain>
    </source>
</reference>
<proteinExistence type="inferred from homology"/>
<dbReference type="InterPro" id="IPR051470">
    <property type="entry name" value="Thiol:disulfide_interchange"/>
</dbReference>
<name>A0A7W7KE19_9SPHN</name>
<dbReference type="SUPFAM" id="SSF52833">
    <property type="entry name" value="Thioredoxin-like"/>
    <property type="match status" value="1"/>
</dbReference>
<dbReference type="PANTHER" id="PTHR35272:SF3">
    <property type="entry name" value="THIOL:DISULFIDE INTERCHANGE PROTEIN DSBC"/>
    <property type="match status" value="1"/>
</dbReference>
<evidence type="ECO:0000259" key="9">
    <source>
        <dbReference type="Pfam" id="PF13098"/>
    </source>
</evidence>
<evidence type="ECO:0000256" key="5">
    <source>
        <dbReference type="ARBA" id="ARBA00023157"/>
    </source>
</evidence>
<dbReference type="GO" id="GO:0016853">
    <property type="term" value="F:isomerase activity"/>
    <property type="evidence" value="ECO:0007669"/>
    <property type="project" value="UniProtKB-KW"/>
</dbReference>
<dbReference type="Pfam" id="PF13098">
    <property type="entry name" value="Thioredoxin_2"/>
    <property type="match status" value="1"/>
</dbReference>
<dbReference type="InterPro" id="IPR012336">
    <property type="entry name" value="Thioredoxin-like_fold"/>
</dbReference>
<evidence type="ECO:0000259" key="8">
    <source>
        <dbReference type="Pfam" id="PF10411"/>
    </source>
</evidence>
<organism evidence="10 11">
    <name type="scientific">Novosphingobium chloroacetimidivorans</name>
    <dbReference type="NCBI Taxonomy" id="1428314"/>
    <lineage>
        <taxon>Bacteria</taxon>
        <taxon>Pseudomonadati</taxon>
        <taxon>Pseudomonadota</taxon>
        <taxon>Alphaproteobacteria</taxon>
        <taxon>Sphingomonadales</taxon>
        <taxon>Sphingomonadaceae</taxon>
        <taxon>Novosphingobium</taxon>
    </lineage>
</organism>
<dbReference type="Pfam" id="PF10411">
    <property type="entry name" value="DsbC_N"/>
    <property type="match status" value="1"/>
</dbReference>
<evidence type="ECO:0000313" key="10">
    <source>
        <dbReference type="EMBL" id="MBB4860529.1"/>
    </source>
</evidence>
<comment type="similarity">
    <text evidence="2 7">Belongs to the thioredoxin family. DsbC subfamily.</text>
</comment>
<evidence type="ECO:0000256" key="6">
    <source>
        <dbReference type="ARBA" id="ARBA00023284"/>
    </source>
</evidence>
<comment type="caution">
    <text evidence="10">The sequence shown here is derived from an EMBL/GenBank/DDBJ whole genome shotgun (WGS) entry which is preliminary data.</text>
</comment>
<keyword evidence="6 7" id="KW-0676">Redox-active center</keyword>
<feature type="domain" description="Disulphide bond isomerase DsbC/G N-terminal" evidence="8">
    <location>
        <begin position="25"/>
        <end position="92"/>
    </location>
</feature>
<keyword evidence="11" id="KW-1185">Reference proteome</keyword>
<evidence type="ECO:0000256" key="7">
    <source>
        <dbReference type="RuleBase" id="RU364038"/>
    </source>
</evidence>
<evidence type="ECO:0000313" key="11">
    <source>
        <dbReference type="Proteomes" id="UP000555448"/>
    </source>
</evidence>
<feature type="domain" description="Thioredoxin-like fold" evidence="9">
    <location>
        <begin position="155"/>
        <end position="271"/>
    </location>
</feature>
<dbReference type="Proteomes" id="UP000555448">
    <property type="component" value="Unassembled WGS sequence"/>
</dbReference>
<dbReference type="Gene3D" id="3.40.30.10">
    <property type="entry name" value="Glutaredoxin"/>
    <property type="match status" value="1"/>
</dbReference>
<dbReference type="RefSeq" id="WP_184249474.1">
    <property type="nucleotide sequence ID" value="NZ_JACHLR010000024.1"/>
</dbReference>
<dbReference type="InterPro" id="IPR018950">
    <property type="entry name" value="DiS-bond_isomerase_DsbC/G_N"/>
</dbReference>
<evidence type="ECO:0000256" key="2">
    <source>
        <dbReference type="ARBA" id="ARBA00009813"/>
    </source>
</evidence>
<accession>A0A7W7KE19</accession>
<evidence type="ECO:0000256" key="4">
    <source>
        <dbReference type="ARBA" id="ARBA00022764"/>
    </source>
</evidence>
<keyword evidence="5" id="KW-1015">Disulfide bond</keyword>
<dbReference type="CDD" id="cd03020">
    <property type="entry name" value="DsbA_DsbC_DsbG"/>
    <property type="match status" value="1"/>
</dbReference>